<dbReference type="Pfam" id="PF13519">
    <property type="entry name" value="VWA_2"/>
    <property type="match status" value="1"/>
</dbReference>
<feature type="chain" id="PRO_5011710411" evidence="2">
    <location>
        <begin position="22"/>
        <end position="731"/>
    </location>
</feature>
<feature type="signal peptide" evidence="2">
    <location>
        <begin position="1"/>
        <end position="21"/>
    </location>
</feature>
<dbReference type="PROSITE" id="PS50234">
    <property type="entry name" value="VWFA"/>
    <property type="match status" value="1"/>
</dbReference>
<organism evidence="4 5">
    <name type="scientific">Jannaschia pohangensis</name>
    <dbReference type="NCBI Taxonomy" id="390807"/>
    <lineage>
        <taxon>Bacteria</taxon>
        <taxon>Pseudomonadati</taxon>
        <taxon>Pseudomonadota</taxon>
        <taxon>Alphaproteobacteria</taxon>
        <taxon>Rhodobacterales</taxon>
        <taxon>Roseobacteraceae</taxon>
        <taxon>Jannaschia</taxon>
    </lineage>
</organism>
<dbReference type="AlphaFoldDB" id="A0A1I3IIQ2"/>
<evidence type="ECO:0000256" key="1">
    <source>
        <dbReference type="SAM" id="MobiDB-lite"/>
    </source>
</evidence>
<feature type="region of interest" description="Disordered" evidence="1">
    <location>
        <begin position="531"/>
        <end position="560"/>
    </location>
</feature>
<evidence type="ECO:0000259" key="3">
    <source>
        <dbReference type="PROSITE" id="PS50234"/>
    </source>
</evidence>
<dbReference type="Gene3D" id="3.40.50.410">
    <property type="entry name" value="von Willebrand factor, type A domain"/>
    <property type="match status" value="1"/>
</dbReference>
<feature type="domain" description="VWFA" evidence="3">
    <location>
        <begin position="24"/>
        <end position="204"/>
    </location>
</feature>
<evidence type="ECO:0000313" key="4">
    <source>
        <dbReference type="EMBL" id="SFI47811.1"/>
    </source>
</evidence>
<reference evidence="4 5" key="1">
    <citation type="submission" date="2016-10" db="EMBL/GenBank/DDBJ databases">
        <authorList>
            <person name="de Groot N.N."/>
        </authorList>
    </citation>
    <scope>NUCLEOTIDE SEQUENCE [LARGE SCALE GENOMIC DNA]</scope>
    <source>
        <strain evidence="4 5">DSM 19073</strain>
    </source>
</reference>
<dbReference type="SUPFAM" id="SSF53300">
    <property type="entry name" value="vWA-like"/>
    <property type="match status" value="1"/>
</dbReference>
<keyword evidence="2" id="KW-0732">Signal</keyword>
<dbReference type="RefSeq" id="WP_092777651.1">
    <property type="nucleotide sequence ID" value="NZ_FORA01000001.1"/>
</dbReference>
<name>A0A1I3IIQ2_9RHOB</name>
<keyword evidence="5" id="KW-1185">Reference proteome</keyword>
<dbReference type="Proteomes" id="UP000199110">
    <property type="component" value="Unassembled WGS sequence"/>
</dbReference>
<feature type="compositionally biased region" description="Low complexity" evidence="1">
    <location>
        <begin position="536"/>
        <end position="547"/>
    </location>
</feature>
<gene>
    <name evidence="4" type="ORF">SAMN04488095_0988</name>
</gene>
<protein>
    <submittedName>
        <fullName evidence="4">Mg-chelatase subunit ChlD</fullName>
    </submittedName>
</protein>
<dbReference type="InterPro" id="IPR002035">
    <property type="entry name" value="VWF_A"/>
</dbReference>
<proteinExistence type="predicted"/>
<dbReference type="InterPro" id="IPR036465">
    <property type="entry name" value="vWFA_dom_sf"/>
</dbReference>
<dbReference type="STRING" id="390807.SAMN04488095_0988"/>
<evidence type="ECO:0000313" key="5">
    <source>
        <dbReference type="Proteomes" id="UP000199110"/>
    </source>
</evidence>
<dbReference type="EMBL" id="FORA01000001">
    <property type="protein sequence ID" value="SFI47811.1"/>
    <property type="molecule type" value="Genomic_DNA"/>
</dbReference>
<dbReference type="SMART" id="SM00327">
    <property type="entry name" value="VWA"/>
    <property type="match status" value="1"/>
</dbReference>
<evidence type="ECO:0000256" key="2">
    <source>
        <dbReference type="SAM" id="SignalP"/>
    </source>
</evidence>
<accession>A0A1I3IIQ2</accession>
<sequence length="731" mass="76583">MLRHLSAACLALATLVAPAQAADDLMIVFDGSGSMWGQIEGRTKIEIARETLSSVLSEAAPEQSIGFMAYGHRERGNCGDIETIVPSGPATQTVPAILSAAAGVTPRGKTPLTDAVRMAAEGLRYTEEAATVVLLTDGVETCEADPCALGAELETAGIDFTAHVVGFDLAAEDEVALRCLAEGTGGLYLSAANAGQLRDALNQVVNVAPPPPAPAPQPVSTERDVTLILRDVEGGPVLNARDIAVTSVDAERFDLAQNYGREISLTGRFPPGVHALELRRNSQQDYPIRMTFEVPDGPGPHVIERVLAGRLAIDVMVNASQPYDYAARPPSSVRPTASVYIDIFPVANGVADESAPFLKTPAAVDTAIPPGRYLLRGTIDRTTTVEQEVEVLAGTPTRVTLDFDATQVFLQALSPEGQPVDRPSVFVYDGEPRGRTYWRRGTGVGAEPRPFYLPTGIWGVNLGREGGGATRSAIVVTVPGDHQPIRRVVPAATTDDFAPLTDPARQGCLAMVGAGHTGCLAEARRTLASVDQPTLPGAGPAASDFAASGGGSGTGLAPSADDFAPAAGAVPSTGGNRESGVIPVGLFAIFPEPQVPVARSQLGEDICRTQPTAMFPDGLMVMRRASPVDESWTTTGHGNCRAGDNDTTICEMATGYPDAPTDPRETRLMTFDAAGGDDVLMCDGAGQNCLLFYACVRPGAGLRPIETRKMIQRSIAGPNFSYADDGTLTSD</sequence>